<dbReference type="PANTHER" id="PTHR48430">
    <property type="entry name" value="PARTNER OF XRN-2 PROTEIN 1"/>
    <property type="match status" value="1"/>
</dbReference>
<dbReference type="PANTHER" id="PTHR48430:SF1">
    <property type="entry name" value="PARTNER OF XRN-2 PROTEIN 1"/>
    <property type="match status" value="1"/>
</dbReference>
<name>W2TIA2_NECAM</name>
<evidence type="ECO:0000259" key="1">
    <source>
        <dbReference type="PROSITE" id="PS51827"/>
    </source>
</evidence>
<dbReference type="InterPro" id="IPR021859">
    <property type="entry name" value="XTBD"/>
</dbReference>
<gene>
    <name evidence="2" type="ORF">NECAME_08597</name>
</gene>
<organism evidence="2 3">
    <name type="scientific">Necator americanus</name>
    <name type="common">Human hookworm</name>
    <dbReference type="NCBI Taxonomy" id="51031"/>
    <lineage>
        <taxon>Eukaryota</taxon>
        <taxon>Metazoa</taxon>
        <taxon>Ecdysozoa</taxon>
        <taxon>Nematoda</taxon>
        <taxon>Chromadorea</taxon>
        <taxon>Rhabditida</taxon>
        <taxon>Rhabditina</taxon>
        <taxon>Rhabditomorpha</taxon>
        <taxon>Strongyloidea</taxon>
        <taxon>Ancylostomatidae</taxon>
        <taxon>Bunostominae</taxon>
        <taxon>Necator</taxon>
    </lineage>
</organism>
<proteinExistence type="predicted"/>
<dbReference type="KEGG" id="nai:NECAME_08597"/>
<accession>W2TIA2</accession>
<dbReference type="Proteomes" id="UP000053676">
    <property type="component" value="Unassembled WGS sequence"/>
</dbReference>
<dbReference type="PROSITE" id="PS51827">
    <property type="entry name" value="XTBD"/>
    <property type="match status" value="1"/>
</dbReference>
<reference evidence="3" key="1">
    <citation type="journal article" date="2014" name="Nat. Genet.">
        <title>Genome of the human hookworm Necator americanus.</title>
        <authorList>
            <person name="Tang Y.T."/>
            <person name="Gao X."/>
            <person name="Rosa B.A."/>
            <person name="Abubucker S."/>
            <person name="Hallsworth-Pepin K."/>
            <person name="Martin J."/>
            <person name="Tyagi R."/>
            <person name="Heizer E."/>
            <person name="Zhang X."/>
            <person name="Bhonagiri-Palsikar V."/>
            <person name="Minx P."/>
            <person name="Warren W.C."/>
            <person name="Wang Q."/>
            <person name="Zhan B."/>
            <person name="Hotez P.J."/>
            <person name="Sternberg P.W."/>
            <person name="Dougall A."/>
            <person name="Gaze S.T."/>
            <person name="Mulvenna J."/>
            <person name="Sotillo J."/>
            <person name="Ranganathan S."/>
            <person name="Rabelo E.M."/>
            <person name="Wilson R.K."/>
            <person name="Felgner P.L."/>
            <person name="Bethony J."/>
            <person name="Hawdon J.M."/>
            <person name="Gasser R.B."/>
            <person name="Loukas A."/>
            <person name="Mitreva M."/>
        </authorList>
    </citation>
    <scope>NUCLEOTIDE SEQUENCE [LARGE SCALE GENOMIC DNA]</scope>
</reference>
<dbReference type="InterPro" id="IPR057067">
    <property type="entry name" value="Paxt-1-like_C"/>
</dbReference>
<evidence type="ECO:0000313" key="3">
    <source>
        <dbReference type="Proteomes" id="UP000053676"/>
    </source>
</evidence>
<dbReference type="Pfam" id="PF11952">
    <property type="entry name" value="XTBD"/>
    <property type="match status" value="1"/>
</dbReference>
<feature type="domain" description="XRN2-binding (XTBD)" evidence="1">
    <location>
        <begin position="7"/>
        <end position="92"/>
    </location>
</feature>
<dbReference type="EMBL" id="KI658779">
    <property type="protein sequence ID" value="ETN81289.1"/>
    <property type="molecule type" value="Genomic_DNA"/>
</dbReference>
<evidence type="ECO:0000313" key="2">
    <source>
        <dbReference type="EMBL" id="ETN81289.1"/>
    </source>
</evidence>
<keyword evidence="3" id="KW-1185">Reference proteome</keyword>
<dbReference type="Pfam" id="PF24799">
    <property type="entry name" value="Paxt-1_C"/>
    <property type="match status" value="1"/>
</dbReference>
<dbReference type="STRING" id="51031.W2TIA2"/>
<dbReference type="OMA" id="WESDDAW"/>
<dbReference type="OrthoDB" id="2359216at2759"/>
<protein>
    <recommendedName>
        <fullName evidence="1">XRN2-binding (XTBD) domain-containing protein</fullName>
    </recommendedName>
</protein>
<sequence length="337" mass="37737">MSIEEEVDKERRAYECDRVWLIRRTFLRKYWSEIPRDKLLCLSQLFININMIGCVYSDPVMEKIRTLGAGIMEEANRLSLETKSAPAPVVKSCLPPPSTPGPTVAAEEQRPILHAQRNSNEFGRCIYRRKDETNPNISVTGILKADYRASAMEMLNHATGRARSPWTQNISDGVMRLCIANVLVMQQKFTQPNVDILECTVNAVVETFLHGGEVTIKNKMVHFNGSGPQDLYYNFVKRCLKKAEKLASGAKTFKALLLALEKVNLSVSQHCTHLQGWSQRVDIRIGDVLAFSRVLSKGECVRPKLDKAVDDMCAHISDIIASGSSNITKTAAGLELR</sequence>
<dbReference type="AlphaFoldDB" id="W2TIA2"/>